<keyword evidence="3" id="KW-0238">DNA-binding</keyword>
<dbReference type="InterPro" id="IPR001789">
    <property type="entry name" value="Sig_transdc_resp-reg_receiver"/>
</dbReference>
<dbReference type="InterPro" id="IPR000792">
    <property type="entry name" value="Tscrpt_reg_LuxR_C"/>
</dbReference>
<dbReference type="GO" id="GO:0003677">
    <property type="term" value="F:DNA binding"/>
    <property type="evidence" value="ECO:0007669"/>
    <property type="project" value="UniProtKB-KW"/>
</dbReference>
<evidence type="ECO:0000256" key="1">
    <source>
        <dbReference type="ARBA" id="ARBA00022553"/>
    </source>
</evidence>
<evidence type="ECO:0000313" key="9">
    <source>
        <dbReference type="Proteomes" id="UP000192783"/>
    </source>
</evidence>
<dbReference type="CDD" id="cd06170">
    <property type="entry name" value="LuxR_C_like"/>
    <property type="match status" value="1"/>
</dbReference>
<evidence type="ECO:0000256" key="4">
    <source>
        <dbReference type="ARBA" id="ARBA00023163"/>
    </source>
</evidence>
<proteinExistence type="predicted"/>
<accession>A0A1W1XNL9</accession>
<dbReference type="PRINTS" id="PR00038">
    <property type="entry name" value="HTHLUXR"/>
</dbReference>
<evidence type="ECO:0000256" key="2">
    <source>
        <dbReference type="ARBA" id="ARBA00023015"/>
    </source>
</evidence>
<dbReference type="InterPro" id="IPR039420">
    <property type="entry name" value="WalR-like"/>
</dbReference>
<dbReference type="InterPro" id="IPR011006">
    <property type="entry name" value="CheY-like_superfamily"/>
</dbReference>
<evidence type="ECO:0000259" key="6">
    <source>
        <dbReference type="PROSITE" id="PS50043"/>
    </source>
</evidence>
<keyword evidence="1 5" id="KW-0597">Phosphoprotein</keyword>
<dbReference type="SUPFAM" id="SSF52172">
    <property type="entry name" value="CheY-like"/>
    <property type="match status" value="1"/>
</dbReference>
<keyword evidence="2" id="KW-0805">Transcription regulation</keyword>
<dbReference type="Pfam" id="PF00196">
    <property type="entry name" value="GerE"/>
    <property type="match status" value="1"/>
</dbReference>
<sequence>MIRIILADDHPVVRRGLREIISEGLPSAQVTEVSNGLELMRRVREVDYDIVILDLSMPGGDGLDTLGKLKKEKPRLRVLVLTIHPERRYAVQCLKLGADGYLTKDTAPDELVLAIKRIVAGRRYISTTLAEQLTEELVGPTGPAPHSALTDREYQVFILIASGERIKDIADKLHLSAKTVSTYRSRILEKLRCRNTVDIIRYAMENKLVE</sequence>
<dbReference type="InterPro" id="IPR058245">
    <property type="entry name" value="NreC/VraR/RcsB-like_REC"/>
</dbReference>
<dbReference type="AlphaFoldDB" id="A0A1W1XNL9"/>
<keyword evidence="4" id="KW-0804">Transcription</keyword>
<feature type="modified residue" description="4-aspartylphosphate" evidence="5">
    <location>
        <position position="54"/>
    </location>
</feature>
<organism evidence="8 9">
    <name type="scientific">Desulfacinum hydrothermale DSM 13146</name>
    <dbReference type="NCBI Taxonomy" id="1121390"/>
    <lineage>
        <taxon>Bacteria</taxon>
        <taxon>Pseudomonadati</taxon>
        <taxon>Thermodesulfobacteriota</taxon>
        <taxon>Syntrophobacteria</taxon>
        <taxon>Syntrophobacterales</taxon>
        <taxon>Syntrophobacteraceae</taxon>
        <taxon>Desulfacinum</taxon>
    </lineage>
</organism>
<dbReference type="SMART" id="SM00421">
    <property type="entry name" value="HTH_LUXR"/>
    <property type="match status" value="1"/>
</dbReference>
<evidence type="ECO:0000256" key="5">
    <source>
        <dbReference type="PROSITE-ProRule" id="PRU00169"/>
    </source>
</evidence>
<evidence type="ECO:0000259" key="7">
    <source>
        <dbReference type="PROSITE" id="PS50110"/>
    </source>
</evidence>
<dbReference type="GO" id="GO:0000160">
    <property type="term" value="P:phosphorelay signal transduction system"/>
    <property type="evidence" value="ECO:0007669"/>
    <property type="project" value="InterPro"/>
</dbReference>
<dbReference type="Proteomes" id="UP000192783">
    <property type="component" value="Unassembled WGS sequence"/>
</dbReference>
<evidence type="ECO:0000256" key="3">
    <source>
        <dbReference type="ARBA" id="ARBA00023125"/>
    </source>
</evidence>
<dbReference type="PROSITE" id="PS50110">
    <property type="entry name" value="RESPONSE_REGULATORY"/>
    <property type="match status" value="1"/>
</dbReference>
<dbReference type="OrthoDB" id="9780312at2"/>
<protein>
    <submittedName>
        <fullName evidence="8">Two component transcriptional regulator, LuxR family</fullName>
    </submittedName>
</protein>
<keyword evidence="9" id="KW-1185">Reference proteome</keyword>
<feature type="domain" description="HTH luxR-type" evidence="6">
    <location>
        <begin position="142"/>
        <end position="207"/>
    </location>
</feature>
<dbReference type="SMART" id="SM00448">
    <property type="entry name" value="REC"/>
    <property type="match status" value="1"/>
</dbReference>
<dbReference type="STRING" id="1121390.SAMN02746041_02341"/>
<dbReference type="Pfam" id="PF00072">
    <property type="entry name" value="Response_reg"/>
    <property type="match status" value="1"/>
</dbReference>
<name>A0A1W1XNL9_9BACT</name>
<dbReference type="EMBL" id="FWXF01000013">
    <property type="protein sequence ID" value="SMC25474.1"/>
    <property type="molecule type" value="Genomic_DNA"/>
</dbReference>
<dbReference type="Gene3D" id="3.40.50.2300">
    <property type="match status" value="1"/>
</dbReference>
<gene>
    <name evidence="8" type="ORF">SAMN02746041_02341</name>
</gene>
<dbReference type="PANTHER" id="PTHR43214">
    <property type="entry name" value="TWO-COMPONENT RESPONSE REGULATOR"/>
    <property type="match status" value="1"/>
</dbReference>
<dbReference type="CDD" id="cd17535">
    <property type="entry name" value="REC_NarL-like"/>
    <property type="match status" value="1"/>
</dbReference>
<feature type="domain" description="Response regulatory" evidence="7">
    <location>
        <begin position="3"/>
        <end position="119"/>
    </location>
</feature>
<reference evidence="8 9" key="1">
    <citation type="submission" date="2017-04" db="EMBL/GenBank/DDBJ databases">
        <authorList>
            <person name="Afonso C.L."/>
            <person name="Miller P.J."/>
            <person name="Scott M.A."/>
            <person name="Spackman E."/>
            <person name="Goraichik I."/>
            <person name="Dimitrov K.M."/>
            <person name="Suarez D.L."/>
            <person name="Swayne D.E."/>
        </authorList>
    </citation>
    <scope>NUCLEOTIDE SEQUENCE [LARGE SCALE GENOMIC DNA]</scope>
    <source>
        <strain evidence="8 9">DSM 13146</strain>
    </source>
</reference>
<dbReference type="InterPro" id="IPR016032">
    <property type="entry name" value="Sig_transdc_resp-reg_C-effctor"/>
</dbReference>
<dbReference type="RefSeq" id="WP_084058071.1">
    <property type="nucleotide sequence ID" value="NZ_FWXF01000013.1"/>
</dbReference>
<evidence type="ECO:0000313" key="8">
    <source>
        <dbReference type="EMBL" id="SMC25474.1"/>
    </source>
</evidence>
<dbReference type="SUPFAM" id="SSF46894">
    <property type="entry name" value="C-terminal effector domain of the bipartite response regulators"/>
    <property type="match status" value="1"/>
</dbReference>
<dbReference type="GO" id="GO:0006355">
    <property type="term" value="P:regulation of DNA-templated transcription"/>
    <property type="evidence" value="ECO:0007669"/>
    <property type="project" value="InterPro"/>
</dbReference>
<dbReference type="PANTHER" id="PTHR43214:SF41">
    <property type="entry name" value="NITRATE_NITRITE RESPONSE REGULATOR PROTEIN NARP"/>
    <property type="match status" value="1"/>
</dbReference>
<dbReference type="PROSITE" id="PS50043">
    <property type="entry name" value="HTH_LUXR_2"/>
    <property type="match status" value="1"/>
</dbReference>